<dbReference type="Gene3D" id="3.20.20.70">
    <property type="entry name" value="Aldolase class I"/>
    <property type="match status" value="1"/>
</dbReference>
<dbReference type="InterPro" id="IPR002220">
    <property type="entry name" value="DapA-like"/>
</dbReference>
<dbReference type="SUPFAM" id="SSF51569">
    <property type="entry name" value="Aldolase"/>
    <property type="match status" value="1"/>
</dbReference>
<evidence type="ECO:0000256" key="1">
    <source>
        <dbReference type="ARBA" id="ARBA00023239"/>
    </source>
</evidence>
<evidence type="ECO:0000313" key="2">
    <source>
        <dbReference type="EMBL" id="WCG21889.1"/>
    </source>
</evidence>
<name>A0AAF0BFC9_9ENTE</name>
<dbReference type="PANTHER" id="PTHR12128:SF51">
    <property type="entry name" value="BLL4205 PROTEIN"/>
    <property type="match status" value="1"/>
</dbReference>
<dbReference type="CDD" id="cd00408">
    <property type="entry name" value="DHDPS-like"/>
    <property type="match status" value="1"/>
</dbReference>
<sequence length="359" mass="40681">MTQYLSKELNQHLFEGTVIPAYPLALDSQRKFDEVSQRALTHYYIDAGVGGLAVGVHTTQFEIRDKEHNLFETVLKIASEEIDKANLSRPFLKIAGVCGPTKQALEEAELALKYGYHIALLSMGQLDDYTEEMLLERTKEVAKVMPVFGFYLQPSVGGRVFSYDFWKRFMEIDNVVAVKTAPFNRYQTLDVLRAVCESSRYQEIAVYTGNDDNIVPDLLTVYETNVGGEYRRKEVVGGLLGHWAVWTRKAVELFERIKRAKQTGDGYAALLTEGIKITDANAAFFDIHNDFEGCIPGINYVLAKQGLLPSYTCLNPDEKMGAGQTDEIARIYQDYPHLNDDQFVQTHLNEWYDKAKGDK</sequence>
<dbReference type="Proteomes" id="UP001179600">
    <property type="component" value="Chromosome"/>
</dbReference>
<keyword evidence="1" id="KW-0456">Lyase</keyword>
<dbReference type="SMART" id="SM01130">
    <property type="entry name" value="DHDPS"/>
    <property type="match status" value="1"/>
</dbReference>
<dbReference type="PANTHER" id="PTHR12128">
    <property type="entry name" value="DIHYDRODIPICOLINATE SYNTHASE"/>
    <property type="match status" value="1"/>
</dbReference>
<gene>
    <name evidence="2" type="ORF">PML95_05630</name>
</gene>
<organism evidence="2 3">
    <name type="scientific">Vagococcus lutrae</name>
    <dbReference type="NCBI Taxonomy" id="81947"/>
    <lineage>
        <taxon>Bacteria</taxon>
        <taxon>Bacillati</taxon>
        <taxon>Bacillota</taxon>
        <taxon>Bacilli</taxon>
        <taxon>Lactobacillales</taxon>
        <taxon>Enterococcaceae</taxon>
        <taxon>Vagococcus</taxon>
    </lineage>
</organism>
<dbReference type="GO" id="GO:0008840">
    <property type="term" value="F:4-hydroxy-tetrahydrodipicolinate synthase activity"/>
    <property type="evidence" value="ECO:0007669"/>
    <property type="project" value="TreeGrafter"/>
</dbReference>
<protein>
    <submittedName>
        <fullName evidence="2">Dihydrodipicolinate synthase family protein</fullName>
    </submittedName>
</protein>
<dbReference type="InterPro" id="IPR013785">
    <property type="entry name" value="Aldolase_TIM"/>
</dbReference>
<dbReference type="EMBL" id="CP116507">
    <property type="protein sequence ID" value="WCG21889.1"/>
    <property type="molecule type" value="Genomic_DNA"/>
</dbReference>
<dbReference type="RefSeq" id="WP_126761934.1">
    <property type="nucleotide sequence ID" value="NZ_CP097044.1"/>
</dbReference>
<accession>A0AAF0BFC9</accession>
<dbReference type="Pfam" id="PF00701">
    <property type="entry name" value="DHDPS"/>
    <property type="match status" value="1"/>
</dbReference>
<dbReference type="AlphaFoldDB" id="A0AAF0BFC9"/>
<evidence type="ECO:0000313" key="3">
    <source>
        <dbReference type="Proteomes" id="UP001179600"/>
    </source>
</evidence>
<proteinExistence type="predicted"/>
<reference evidence="2" key="1">
    <citation type="submission" date="2023-01" db="EMBL/GenBank/DDBJ databases">
        <title>Oxazolidinone resistance genes in florfenicol resistant enterococci from beef cattle and veal calves at slaughter.</title>
        <authorList>
            <person name="Biggel M."/>
        </authorList>
    </citation>
    <scope>NUCLEOTIDE SEQUENCE</scope>
    <source>
        <strain evidence="2">K204-1</strain>
    </source>
</reference>